<dbReference type="EMBL" id="ASHX02000001">
    <property type="protein sequence ID" value="OEJ93595.1"/>
    <property type="molecule type" value="Genomic_DNA"/>
</dbReference>
<name>A0A1D3DMP0_9ACTN</name>
<sequence length="63" mass="6444">MDVTAVLIALLLPPAMLAVVMAMAGYEDLMLPPEPVEALAEPAEALPADPAEARGAEVLSTGE</sequence>
<evidence type="ECO:0000313" key="2">
    <source>
        <dbReference type="EMBL" id="OEJ93595.1"/>
    </source>
</evidence>
<proteinExistence type="predicted"/>
<protein>
    <submittedName>
        <fullName evidence="2">Uncharacterized protein</fullName>
    </submittedName>
</protein>
<dbReference type="Proteomes" id="UP000095329">
    <property type="component" value="Unassembled WGS sequence"/>
</dbReference>
<evidence type="ECO:0000313" key="3">
    <source>
        <dbReference type="Proteomes" id="UP000095329"/>
    </source>
</evidence>
<dbReference type="RefSeq" id="WP_023590824.1">
    <property type="nucleotide sequence ID" value="NZ_ASHX02000001.1"/>
</dbReference>
<accession>A0A1D3DMP0</accession>
<feature type="compositionally biased region" description="Low complexity" evidence="1">
    <location>
        <begin position="41"/>
        <end position="50"/>
    </location>
</feature>
<dbReference type="AlphaFoldDB" id="A0A1D3DMP0"/>
<comment type="caution">
    <text evidence="2">The sequence shown here is derived from an EMBL/GenBank/DDBJ whole genome shotgun (WGS) entry which is preliminary data.</text>
</comment>
<evidence type="ECO:0000256" key="1">
    <source>
        <dbReference type="SAM" id="MobiDB-lite"/>
    </source>
</evidence>
<feature type="region of interest" description="Disordered" evidence="1">
    <location>
        <begin position="41"/>
        <end position="63"/>
    </location>
</feature>
<keyword evidence="3" id="KW-1185">Reference proteome</keyword>
<reference evidence="2 3" key="1">
    <citation type="journal article" date="2013" name="Genome Announc.">
        <title>Genome Sequence of Streptomyces violaceusniger Strain SPC6, a Halotolerant Streptomycete That Exhibits Rapid Growth and Development.</title>
        <authorList>
            <person name="Chen X."/>
            <person name="Zhang B."/>
            <person name="Zhang W."/>
            <person name="Wu X."/>
            <person name="Zhang M."/>
            <person name="Chen T."/>
            <person name="Liu G."/>
            <person name="Dyson P."/>
        </authorList>
    </citation>
    <scope>NUCLEOTIDE SEQUENCE [LARGE SCALE GENOMIC DNA]</scope>
    <source>
        <strain evidence="2 3">SPC6</strain>
    </source>
</reference>
<gene>
    <name evidence="2" type="ORF">J116_003075</name>
</gene>
<dbReference type="STRING" id="1306406.J116_003075"/>
<organism evidence="2 3">
    <name type="scientific">Streptomyces thermolilacinus SPC6</name>
    <dbReference type="NCBI Taxonomy" id="1306406"/>
    <lineage>
        <taxon>Bacteria</taxon>
        <taxon>Bacillati</taxon>
        <taxon>Actinomycetota</taxon>
        <taxon>Actinomycetes</taxon>
        <taxon>Kitasatosporales</taxon>
        <taxon>Streptomycetaceae</taxon>
        <taxon>Streptomyces</taxon>
    </lineage>
</organism>